<evidence type="ECO:0000313" key="2">
    <source>
        <dbReference type="Proteomes" id="UP000289738"/>
    </source>
</evidence>
<dbReference type="EMBL" id="SDMP01000013">
    <property type="protein sequence ID" value="RYR22304.1"/>
    <property type="molecule type" value="Genomic_DNA"/>
</dbReference>
<gene>
    <name evidence="1" type="ORF">Ahy_B03g067590</name>
</gene>
<dbReference type="Proteomes" id="UP000289738">
    <property type="component" value="Chromosome B03"/>
</dbReference>
<name>A0A445A772_ARAHY</name>
<evidence type="ECO:0000313" key="1">
    <source>
        <dbReference type="EMBL" id="RYR22304.1"/>
    </source>
</evidence>
<proteinExistence type="predicted"/>
<comment type="caution">
    <text evidence="1">The sequence shown here is derived from an EMBL/GenBank/DDBJ whole genome shotgun (WGS) entry which is preliminary data.</text>
</comment>
<accession>A0A445A772</accession>
<keyword evidence="2" id="KW-1185">Reference proteome</keyword>
<evidence type="ECO:0008006" key="3">
    <source>
        <dbReference type="Google" id="ProtNLM"/>
    </source>
</evidence>
<sequence>MPCLQSLIIRRCRKLDNLPDELWSLTALRQVQVQGPNRALSLALRNLEMKDGCKLMIED</sequence>
<dbReference type="InterPro" id="IPR032675">
    <property type="entry name" value="LRR_dom_sf"/>
</dbReference>
<dbReference type="AlphaFoldDB" id="A0A445A772"/>
<protein>
    <recommendedName>
        <fullName evidence="3">Disease resistance protein</fullName>
    </recommendedName>
</protein>
<dbReference type="Gene3D" id="3.80.10.10">
    <property type="entry name" value="Ribonuclease Inhibitor"/>
    <property type="match status" value="1"/>
</dbReference>
<reference evidence="1 2" key="1">
    <citation type="submission" date="2019-01" db="EMBL/GenBank/DDBJ databases">
        <title>Sequencing of cultivated peanut Arachis hypogaea provides insights into genome evolution and oil improvement.</title>
        <authorList>
            <person name="Chen X."/>
        </authorList>
    </citation>
    <scope>NUCLEOTIDE SEQUENCE [LARGE SCALE GENOMIC DNA]</scope>
    <source>
        <strain evidence="2">cv. Fuhuasheng</strain>
        <tissue evidence="1">Leaves</tissue>
    </source>
</reference>
<organism evidence="1 2">
    <name type="scientific">Arachis hypogaea</name>
    <name type="common">Peanut</name>
    <dbReference type="NCBI Taxonomy" id="3818"/>
    <lineage>
        <taxon>Eukaryota</taxon>
        <taxon>Viridiplantae</taxon>
        <taxon>Streptophyta</taxon>
        <taxon>Embryophyta</taxon>
        <taxon>Tracheophyta</taxon>
        <taxon>Spermatophyta</taxon>
        <taxon>Magnoliopsida</taxon>
        <taxon>eudicotyledons</taxon>
        <taxon>Gunneridae</taxon>
        <taxon>Pentapetalae</taxon>
        <taxon>rosids</taxon>
        <taxon>fabids</taxon>
        <taxon>Fabales</taxon>
        <taxon>Fabaceae</taxon>
        <taxon>Papilionoideae</taxon>
        <taxon>50 kb inversion clade</taxon>
        <taxon>dalbergioids sensu lato</taxon>
        <taxon>Dalbergieae</taxon>
        <taxon>Pterocarpus clade</taxon>
        <taxon>Arachis</taxon>
    </lineage>
</organism>